<protein>
    <recommendedName>
        <fullName evidence="1">Bulb-type lectin domain-containing protein</fullName>
    </recommendedName>
</protein>
<evidence type="ECO:0000259" key="1">
    <source>
        <dbReference type="PROSITE" id="PS50927"/>
    </source>
</evidence>
<keyword evidence="3" id="KW-1185">Reference proteome</keyword>
<evidence type="ECO:0000313" key="3">
    <source>
        <dbReference type="Proteomes" id="UP000283374"/>
    </source>
</evidence>
<organism evidence="2 3">
    <name type="scientific">Cellulomonas rhizosphaerae</name>
    <dbReference type="NCBI Taxonomy" id="2293719"/>
    <lineage>
        <taxon>Bacteria</taxon>
        <taxon>Bacillati</taxon>
        <taxon>Actinomycetota</taxon>
        <taxon>Actinomycetes</taxon>
        <taxon>Micrococcales</taxon>
        <taxon>Cellulomonadaceae</taxon>
        <taxon>Cellulomonas</taxon>
    </lineage>
</organism>
<feature type="non-terminal residue" evidence="2">
    <location>
        <position position="1"/>
    </location>
</feature>
<feature type="domain" description="Bulb-type lectin" evidence="1">
    <location>
        <begin position="1"/>
        <end position="112"/>
    </location>
</feature>
<dbReference type="Proteomes" id="UP000283374">
    <property type="component" value="Unassembled WGS sequence"/>
</dbReference>
<dbReference type="InterPro" id="IPR001480">
    <property type="entry name" value="Bulb-type_lectin_dom"/>
</dbReference>
<dbReference type="GO" id="GO:0006508">
    <property type="term" value="P:proteolysis"/>
    <property type="evidence" value="ECO:0007669"/>
    <property type="project" value="InterPro"/>
</dbReference>
<dbReference type="Pfam" id="PF02557">
    <property type="entry name" value="VanY"/>
    <property type="match status" value="1"/>
</dbReference>
<dbReference type="InterPro" id="IPR036426">
    <property type="entry name" value="Bulb-type_lectin_dom_sf"/>
</dbReference>
<dbReference type="AlphaFoldDB" id="A0A413RRP2"/>
<dbReference type="Gene3D" id="3.30.1380.10">
    <property type="match status" value="1"/>
</dbReference>
<comment type="caution">
    <text evidence="2">The sequence shown here is derived from an EMBL/GenBank/DDBJ whole genome shotgun (WGS) entry which is preliminary data.</text>
</comment>
<gene>
    <name evidence="2" type="ORF">D1825_00275</name>
</gene>
<proteinExistence type="predicted"/>
<accession>A0A413RRP2</accession>
<dbReference type="EMBL" id="QWKP01000023">
    <property type="protein sequence ID" value="RHA44624.1"/>
    <property type="molecule type" value="Genomic_DNA"/>
</dbReference>
<dbReference type="GO" id="GO:0008233">
    <property type="term" value="F:peptidase activity"/>
    <property type="evidence" value="ECO:0007669"/>
    <property type="project" value="InterPro"/>
</dbReference>
<dbReference type="InterPro" id="IPR003709">
    <property type="entry name" value="VanY-like_core_dom"/>
</dbReference>
<dbReference type="RefSeq" id="WP_199721429.1">
    <property type="nucleotide sequence ID" value="NZ_QWKP01000023.1"/>
</dbReference>
<dbReference type="CDD" id="cd14814">
    <property type="entry name" value="Peptidase_M15"/>
    <property type="match status" value="1"/>
</dbReference>
<name>A0A413RRP2_9CELL</name>
<dbReference type="InterPro" id="IPR009045">
    <property type="entry name" value="Zn_M74/Hedgehog-like"/>
</dbReference>
<dbReference type="PROSITE" id="PS50927">
    <property type="entry name" value="BULB_LECTIN"/>
    <property type="match status" value="1"/>
</dbReference>
<dbReference type="SUPFAM" id="SSF51110">
    <property type="entry name" value="alpha-D-mannose-specific plant lectins"/>
    <property type="match status" value="2"/>
</dbReference>
<dbReference type="SUPFAM" id="SSF55166">
    <property type="entry name" value="Hedgehog/DD-peptidase"/>
    <property type="match status" value="1"/>
</dbReference>
<dbReference type="Gene3D" id="2.90.10.10">
    <property type="entry name" value="Bulb-type lectin domain"/>
    <property type="match status" value="2"/>
</dbReference>
<sequence>AGHDDTTLVLQDDGDLVLFDKDGSTLWSTGTALGPTGLAATKSLAVGKRLDSPDGRLSLRVDADGLRLELDGRAVWAVIPAVPDEKLQLTLRKSGNLVLRGTDNAVYWSSETAGTKHADLELDAGGVVLRAPTGQELWRADVPPGLFDATTTDTDCAEVTTPVPLAATVLTETGIRVHPCMVVAIDALLAAAKADGVDLGGWGWRSNEQQRALRARNCTPSGCRPMTATPGTSRHERGLAIDFTVDGRVVSAGSTGWAWLVQNAHSYGLKNLPGEPWHWSVDGW</sequence>
<reference evidence="2 3" key="1">
    <citation type="submission" date="2018-08" db="EMBL/GenBank/DDBJ databases">
        <title>Cellulomonas rhizosphaerae sp. nov., a novel actinomycete isolated from soil.</title>
        <authorList>
            <person name="Tian Y."/>
        </authorList>
    </citation>
    <scope>NUCLEOTIDE SEQUENCE [LARGE SCALE GENOMIC DNA]</scope>
    <source>
        <strain evidence="2 3">NEAU-TCZ24</strain>
    </source>
</reference>
<evidence type="ECO:0000313" key="2">
    <source>
        <dbReference type="EMBL" id="RHA44624.1"/>
    </source>
</evidence>